<accession>A0A0F6B9C0</accession>
<proteinExistence type="predicted"/>
<reference evidence="1 2" key="1">
    <citation type="journal article" date="2010" name="J. Bacteriol.">
        <title>Short-term signatures of evolutionary change in the Salmonella enterica serovar typhimurium 14028 genome.</title>
        <authorList>
            <person name="Jarvik T."/>
            <person name="Smillie C."/>
            <person name="Groisman E.A."/>
            <person name="Ochman H."/>
        </authorList>
    </citation>
    <scope>NUCLEOTIDE SEQUENCE [LARGE SCALE GENOMIC DNA]</scope>
    <source>
        <strain evidence="2">14028s / SGSC 2262</strain>
    </source>
</reference>
<evidence type="ECO:0000313" key="2">
    <source>
        <dbReference type="Proteomes" id="UP000002695"/>
    </source>
</evidence>
<protein>
    <submittedName>
        <fullName evidence="1">Uncharacterized protein</fullName>
    </submittedName>
</protein>
<name>A0A0F6B9C0_SALT1</name>
<sequence>MAGNNPLKIARILDVLLTKYFQLESFSANHFYIFTHIAVSYPFLK</sequence>
<dbReference type="HOGENOM" id="CLU_3205120_0_0_6"/>
<dbReference type="EMBL" id="CP001363">
    <property type="protein sequence ID" value="ACY91122.1"/>
    <property type="molecule type" value="Genomic_DNA"/>
</dbReference>
<gene>
    <name evidence="1" type="ordered locus">STM14_4759</name>
</gene>
<organism evidence="1 2">
    <name type="scientific">Salmonella typhimurium (strain 14028s / SGSC 2262)</name>
    <dbReference type="NCBI Taxonomy" id="588858"/>
    <lineage>
        <taxon>Bacteria</taxon>
        <taxon>Pseudomonadati</taxon>
        <taxon>Pseudomonadota</taxon>
        <taxon>Gammaproteobacteria</taxon>
        <taxon>Enterobacterales</taxon>
        <taxon>Enterobacteriaceae</taxon>
        <taxon>Salmonella</taxon>
    </lineage>
</organism>
<dbReference type="Proteomes" id="UP000002695">
    <property type="component" value="Chromosome"/>
</dbReference>
<dbReference type="AlphaFoldDB" id="A0A0F6B9C0"/>
<keyword evidence="2" id="KW-1185">Reference proteome</keyword>
<evidence type="ECO:0000313" key="1">
    <source>
        <dbReference type="EMBL" id="ACY91122.1"/>
    </source>
</evidence>
<dbReference type="KEGG" id="seo:STM14_4759"/>